<gene>
    <name evidence="2" type="ORF">CHYS00102_LOCUS15394</name>
</gene>
<reference evidence="2" key="1">
    <citation type="submission" date="2021-01" db="EMBL/GenBank/DDBJ databases">
        <authorList>
            <person name="Corre E."/>
            <person name="Pelletier E."/>
            <person name="Niang G."/>
            <person name="Scheremetjew M."/>
            <person name="Finn R."/>
            <person name="Kale V."/>
            <person name="Holt S."/>
            <person name="Cochrane G."/>
            <person name="Meng A."/>
            <person name="Brown T."/>
            <person name="Cohen L."/>
        </authorList>
    </citation>
    <scope>NUCLEOTIDE SEQUENCE</scope>
    <source>
        <strain evidence="2">308</strain>
    </source>
</reference>
<keyword evidence="1" id="KW-0812">Transmembrane</keyword>
<organism evidence="2">
    <name type="scientific">Corethron hystrix</name>
    <dbReference type="NCBI Taxonomy" id="216773"/>
    <lineage>
        <taxon>Eukaryota</taxon>
        <taxon>Sar</taxon>
        <taxon>Stramenopiles</taxon>
        <taxon>Ochrophyta</taxon>
        <taxon>Bacillariophyta</taxon>
        <taxon>Coscinodiscophyceae</taxon>
        <taxon>Corethrophycidae</taxon>
        <taxon>Corethrales</taxon>
        <taxon>Corethraceae</taxon>
        <taxon>Corethron</taxon>
    </lineage>
</organism>
<evidence type="ECO:0008006" key="3">
    <source>
        <dbReference type="Google" id="ProtNLM"/>
    </source>
</evidence>
<keyword evidence="1" id="KW-0472">Membrane</keyword>
<feature type="transmembrane region" description="Helical" evidence="1">
    <location>
        <begin position="220"/>
        <end position="240"/>
    </location>
</feature>
<feature type="transmembrane region" description="Helical" evidence="1">
    <location>
        <begin position="260"/>
        <end position="280"/>
    </location>
</feature>
<name>A0A7S1BI85_9STRA</name>
<evidence type="ECO:0000313" key="2">
    <source>
        <dbReference type="EMBL" id="CAD8888196.1"/>
    </source>
</evidence>
<sequence length="425" mass="45888">MAHVAQEFYQQLLYCTIAWWTLVYIVSKRPIYALCTGSAITRPSWLPVSNLLALHRHRRSIFLLSLAATALAAFVDARPVRVLAAVAFSPYHLAETSCTNRHGEYPILHATLFLAALPSSHWARAALLGVAVDFVLRAGVAKLTAGGAAWAAPDTMRAYLRVYLRSSKPPLCPRLGAFVAASDALCVAIGAGTLLFECLLVPGCLLLPPRLRVCGSAAMIVLHAGIALVMSRNVGLVFLTSLPVHVAGFRCDAPVGTGPWLLAVVLGIGPALCVAARGALREDWPRSDPRLFLWNGAQAGELSRRLMTGDTRLVLTKSGAEVAGARVLHHTERPPEEGERIVHDAVMRVIGFTLARGTLDRVVREMAGAGEAPAVERLVRATRRWLREGRLLDWDGTVLSEAFFVQVGANGRVIRILIDGSKDGE</sequence>
<dbReference type="EMBL" id="HBFR01021367">
    <property type="protein sequence ID" value="CAD8888196.1"/>
    <property type="molecule type" value="Transcribed_RNA"/>
</dbReference>
<keyword evidence="1" id="KW-1133">Transmembrane helix</keyword>
<protein>
    <recommendedName>
        <fullName evidence="3">HTTM domain-containing protein</fullName>
    </recommendedName>
</protein>
<accession>A0A7S1BI85</accession>
<feature type="transmembrane region" description="Helical" evidence="1">
    <location>
        <begin position="175"/>
        <end position="208"/>
    </location>
</feature>
<dbReference type="AlphaFoldDB" id="A0A7S1BI85"/>
<proteinExistence type="predicted"/>
<evidence type="ECO:0000256" key="1">
    <source>
        <dbReference type="SAM" id="Phobius"/>
    </source>
</evidence>